<reference evidence="2" key="1">
    <citation type="journal article" date="2021" name="Front. Microbiol.">
        <title>Comprehensive Comparative Genomics and Phenotyping of Methylobacterium Species.</title>
        <authorList>
            <person name="Alessa O."/>
            <person name="Ogura Y."/>
            <person name="Fujitani Y."/>
            <person name="Takami H."/>
            <person name="Hayashi T."/>
            <person name="Sahin N."/>
            <person name="Tani A."/>
        </authorList>
    </citation>
    <scope>NUCLEOTIDE SEQUENCE</scope>
    <source>
        <strain evidence="2">NBRC 15686</strain>
    </source>
</reference>
<keyword evidence="3" id="KW-1185">Reference proteome</keyword>
<evidence type="ECO:0000259" key="1">
    <source>
        <dbReference type="SMART" id="SM00760"/>
    </source>
</evidence>
<dbReference type="Gene3D" id="1.10.1750.10">
    <property type="match status" value="2"/>
</dbReference>
<dbReference type="SMART" id="SM00760">
    <property type="entry name" value="Bac_DnaA_C"/>
    <property type="match status" value="1"/>
</dbReference>
<dbReference type="Proteomes" id="UP001055039">
    <property type="component" value="Unassembled WGS sequence"/>
</dbReference>
<dbReference type="RefSeq" id="WP_238222682.1">
    <property type="nucleotide sequence ID" value="NZ_BAAADH010000001.1"/>
</dbReference>
<dbReference type="InterPro" id="IPR013159">
    <property type="entry name" value="DnaA_C"/>
</dbReference>
<feature type="domain" description="Chromosomal replication initiator DnaA C-terminal" evidence="1">
    <location>
        <begin position="66"/>
        <end position="135"/>
    </location>
</feature>
<reference evidence="2" key="2">
    <citation type="submission" date="2021-08" db="EMBL/GenBank/DDBJ databases">
        <authorList>
            <person name="Tani A."/>
            <person name="Ola A."/>
            <person name="Ogura Y."/>
            <person name="Katsura K."/>
            <person name="Hayashi T."/>
        </authorList>
    </citation>
    <scope>NUCLEOTIDE SEQUENCE</scope>
    <source>
        <strain evidence="2">NBRC 15686</strain>
    </source>
</reference>
<evidence type="ECO:0000313" key="2">
    <source>
        <dbReference type="EMBL" id="GJE63703.1"/>
    </source>
</evidence>
<accession>A0ABQ4U8S7</accession>
<dbReference type="SUPFAM" id="SSF48295">
    <property type="entry name" value="TrpR-like"/>
    <property type="match status" value="1"/>
</dbReference>
<dbReference type="InterPro" id="IPR010921">
    <property type="entry name" value="Trp_repressor/repl_initiator"/>
</dbReference>
<comment type="caution">
    <text evidence="2">The sequence shown here is derived from an EMBL/GenBank/DDBJ whole genome shotgun (WGS) entry which is preliminary data.</text>
</comment>
<organism evidence="2 3">
    <name type="scientific">Methylorubrum aminovorans</name>
    <dbReference type="NCBI Taxonomy" id="269069"/>
    <lineage>
        <taxon>Bacteria</taxon>
        <taxon>Pseudomonadati</taxon>
        <taxon>Pseudomonadota</taxon>
        <taxon>Alphaproteobacteria</taxon>
        <taxon>Hyphomicrobiales</taxon>
        <taxon>Methylobacteriaceae</taxon>
        <taxon>Methylorubrum</taxon>
    </lineage>
</organism>
<proteinExistence type="predicted"/>
<dbReference type="EMBL" id="BPRC01000001">
    <property type="protein sequence ID" value="GJE63703.1"/>
    <property type="molecule type" value="Genomic_DNA"/>
</dbReference>
<name>A0ABQ4U8S7_9HYPH</name>
<evidence type="ECO:0000313" key="3">
    <source>
        <dbReference type="Proteomes" id="UP001055039"/>
    </source>
</evidence>
<sequence length="235" mass="25913">MNLGYVPVADLTSREAMIARQKEIRRRQEEAARRLPAQPSDLRAVLAAVPVVEANKVRMIDPLAHLPRSIIRRVAAEYGTTYADIVGNETFAHIICARHAAILAVHKAHPSYSLQKLGRIFSKDHSSIRNALCGPRSAQGRMKQTAGSLSKNTALPREIIAETAKKYRISTREITGREYRTIVLKARTEAVIAISAAHPNMTQRQIAQIFDDRAPSAIGQILKRHSSARTDGVAA</sequence>
<protein>
    <submittedName>
        <fullName evidence="2">Chromosomal replication initiator protein DnaA</fullName>
    </submittedName>
</protein>
<dbReference type="Pfam" id="PF08299">
    <property type="entry name" value="Bac_DnaA_C"/>
    <property type="match status" value="1"/>
</dbReference>
<gene>
    <name evidence="2" type="primary">dnaA_1</name>
    <name evidence="2" type="ORF">LNAOJCKE_0901</name>
</gene>